<accession>A0A382LX26</accession>
<proteinExistence type="predicted"/>
<gene>
    <name evidence="1" type="ORF">METZ01_LOCUS293980</name>
</gene>
<dbReference type="AlphaFoldDB" id="A0A382LX26"/>
<evidence type="ECO:0008006" key="2">
    <source>
        <dbReference type="Google" id="ProtNLM"/>
    </source>
</evidence>
<reference evidence="1" key="1">
    <citation type="submission" date="2018-05" db="EMBL/GenBank/DDBJ databases">
        <authorList>
            <person name="Lanie J.A."/>
            <person name="Ng W.-L."/>
            <person name="Kazmierczak K.M."/>
            <person name="Andrzejewski T.M."/>
            <person name="Davidsen T.M."/>
            <person name="Wayne K.J."/>
            <person name="Tettelin H."/>
            <person name="Glass J.I."/>
            <person name="Rusch D."/>
            <person name="Podicherti R."/>
            <person name="Tsui H.-C.T."/>
            <person name="Winkler M.E."/>
        </authorList>
    </citation>
    <scope>NUCLEOTIDE SEQUENCE</scope>
</reference>
<sequence>MGKFNDKIEAEFDPPRKWILSRALSYQWDYNADVDEDSLKAIGLPVDQHEIVVNEGFVTDLASVPRMCWAFIAPWDVARAAIIHDLLYKTIRMYRRQCSKCLKNSEDPVLIHDAKAASDNIFLLGMKDAEPPVPKWKMYAAYYSVRMFGRWSIIPRKEN</sequence>
<protein>
    <recommendedName>
        <fullName evidence="2">DUF1353 domain-containing protein</fullName>
    </recommendedName>
</protein>
<evidence type="ECO:0000313" key="1">
    <source>
        <dbReference type="EMBL" id="SVC41126.1"/>
    </source>
</evidence>
<name>A0A382LX26_9ZZZZ</name>
<dbReference type="InterPro" id="IPR010767">
    <property type="entry name" value="Phage_CGC-2007_Cje0229"/>
</dbReference>
<dbReference type="Pfam" id="PF07087">
    <property type="entry name" value="DUF1353"/>
    <property type="match status" value="1"/>
</dbReference>
<dbReference type="EMBL" id="UINC01089768">
    <property type="protein sequence ID" value="SVC41126.1"/>
    <property type="molecule type" value="Genomic_DNA"/>
</dbReference>
<organism evidence="1">
    <name type="scientific">marine metagenome</name>
    <dbReference type="NCBI Taxonomy" id="408172"/>
    <lineage>
        <taxon>unclassified sequences</taxon>
        <taxon>metagenomes</taxon>
        <taxon>ecological metagenomes</taxon>
    </lineage>
</organism>